<gene>
    <name evidence="3" type="ORF">RGR602_CH03982</name>
</gene>
<evidence type="ECO:0000313" key="3">
    <source>
        <dbReference type="EMBL" id="AJD43279.1"/>
    </source>
</evidence>
<dbReference type="CDD" id="cd00093">
    <property type="entry name" value="HTH_XRE"/>
    <property type="match status" value="1"/>
</dbReference>
<evidence type="ECO:0000259" key="2">
    <source>
        <dbReference type="PROSITE" id="PS50943"/>
    </source>
</evidence>
<evidence type="ECO:0000256" key="1">
    <source>
        <dbReference type="SAM" id="MobiDB-lite"/>
    </source>
</evidence>
<dbReference type="Proteomes" id="UP000031368">
    <property type="component" value="Chromosome"/>
</dbReference>
<proteinExistence type="predicted"/>
<accession>A0A0B4X596</accession>
<feature type="domain" description="HTH cro/C1-type" evidence="2">
    <location>
        <begin position="23"/>
        <end position="77"/>
    </location>
</feature>
<dbReference type="EMBL" id="CP006877">
    <property type="protein sequence ID" value="AJD43279.1"/>
    <property type="molecule type" value="Genomic_DNA"/>
</dbReference>
<dbReference type="InterPro" id="IPR001387">
    <property type="entry name" value="Cro/C1-type_HTH"/>
</dbReference>
<feature type="region of interest" description="Disordered" evidence="1">
    <location>
        <begin position="80"/>
        <end position="99"/>
    </location>
</feature>
<keyword evidence="4" id="KW-1185">Reference proteome</keyword>
<dbReference type="Pfam" id="PF13560">
    <property type="entry name" value="HTH_31"/>
    <property type="match status" value="1"/>
</dbReference>
<dbReference type="GO" id="GO:0003677">
    <property type="term" value="F:DNA binding"/>
    <property type="evidence" value="ECO:0007669"/>
    <property type="project" value="InterPro"/>
</dbReference>
<dbReference type="KEGG" id="rga:RGR602_CH03982"/>
<dbReference type="PROSITE" id="PS50943">
    <property type="entry name" value="HTH_CROC1"/>
    <property type="match status" value="1"/>
</dbReference>
<dbReference type="Gene3D" id="1.10.260.40">
    <property type="entry name" value="lambda repressor-like DNA-binding domains"/>
    <property type="match status" value="1"/>
</dbReference>
<dbReference type="SUPFAM" id="SSF47413">
    <property type="entry name" value="lambda repressor-like DNA-binding domains"/>
    <property type="match status" value="1"/>
</dbReference>
<dbReference type="AlphaFoldDB" id="A0A0B4X596"/>
<sequence>MVSRTLFRRIVMIRSASEFGALVRERRKTLGWTQIQLAERCGTGERFIVDLENGKPSCHLEKALIAARTVGLDLGDLKSMTPSAASSPDDDLGYLPRFS</sequence>
<dbReference type="InterPro" id="IPR010982">
    <property type="entry name" value="Lambda_DNA-bd_dom_sf"/>
</dbReference>
<evidence type="ECO:0000313" key="4">
    <source>
        <dbReference type="Proteomes" id="UP000031368"/>
    </source>
</evidence>
<dbReference type="SMART" id="SM00530">
    <property type="entry name" value="HTH_XRE"/>
    <property type="match status" value="1"/>
</dbReference>
<name>A0A0B4X596_9HYPH</name>
<reference evidence="3 4" key="1">
    <citation type="submission" date="2013-11" db="EMBL/GenBank/DDBJ databases">
        <title>Complete genome sequence of Rhizobium gallicum bv. gallicum R602.</title>
        <authorList>
            <person name="Bustos P."/>
            <person name="Santamaria R.I."/>
            <person name="Lozano L."/>
            <person name="Acosta J.L."/>
            <person name="Ormeno-Orrillo E."/>
            <person name="Rogel M.A."/>
            <person name="Romero D."/>
            <person name="Cevallos M.A."/>
            <person name="Martinez-Romero E."/>
            <person name="Gonzalez V."/>
        </authorList>
    </citation>
    <scope>NUCLEOTIDE SEQUENCE [LARGE SCALE GENOMIC DNA]</scope>
    <source>
        <strain evidence="3 4">R602</strain>
    </source>
</reference>
<protein>
    <submittedName>
        <fullName evidence="3">XRE family transcriptional regulator protein</fullName>
    </submittedName>
</protein>
<organism evidence="3 4">
    <name type="scientific">Rhizobium gallicum bv. gallicum R602sp</name>
    <dbReference type="NCBI Taxonomy" id="1041138"/>
    <lineage>
        <taxon>Bacteria</taxon>
        <taxon>Pseudomonadati</taxon>
        <taxon>Pseudomonadota</taxon>
        <taxon>Alphaproteobacteria</taxon>
        <taxon>Hyphomicrobiales</taxon>
        <taxon>Rhizobiaceae</taxon>
        <taxon>Rhizobium/Agrobacterium group</taxon>
        <taxon>Rhizobium</taxon>
    </lineage>
</organism>
<dbReference type="HOGENOM" id="CLU_066192_47_3_5"/>